<dbReference type="AlphaFoldDB" id="A0A4Z2DI06"/>
<evidence type="ECO:0008006" key="3">
    <source>
        <dbReference type="Google" id="ProtNLM"/>
    </source>
</evidence>
<dbReference type="EMBL" id="SKCS01000133">
    <property type="protein sequence ID" value="TNN16062.1"/>
    <property type="molecule type" value="Genomic_DNA"/>
</dbReference>
<proteinExistence type="predicted"/>
<protein>
    <recommendedName>
        <fullName evidence="3">Reverse transcriptase/retrotransposon-derived protein RNase H-like domain-containing protein</fullName>
    </recommendedName>
</protein>
<sequence>ARTAFNAIKEVLARVTMLTHLDPNPSSQLVLCTDASKLAEDDPELRSCMQNSALVLKRIPIPSSDSTIVCDVSTGVSRP</sequence>
<reference evidence="1 2" key="1">
    <citation type="submission" date="2019-03" db="EMBL/GenBank/DDBJ databases">
        <title>An improved genome assembly of the fluke Schistosoma japonicum.</title>
        <authorList>
            <person name="Hu W."/>
            <person name="Luo F."/>
            <person name="Yin M."/>
            <person name="Mo X."/>
            <person name="Sun C."/>
            <person name="Wu Q."/>
            <person name="Zhu B."/>
            <person name="Xiang M."/>
            <person name="Wang J."/>
            <person name="Wang Y."/>
            <person name="Zhang T."/>
            <person name="Xu B."/>
            <person name="Zheng H."/>
            <person name="Feng Z."/>
        </authorList>
    </citation>
    <scope>NUCLEOTIDE SEQUENCE [LARGE SCALE GENOMIC DNA]</scope>
    <source>
        <strain evidence="1">HuSjv2</strain>
        <tissue evidence="1">Worms</tissue>
    </source>
</reference>
<organism evidence="1 2">
    <name type="scientific">Schistosoma japonicum</name>
    <name type="common">Blood fluke</name>
    <dbReference type="NCBI Taxonomy" id="6182"/>
    <lineage>
        <taxon>Eukaryota</taxon>
        <taxon>Metazoa</taxon>
        <taxon>Spiralia</taxon>
        <taxon>Lophotrochozoa</taxon>
        <taxon>Platyhelminthes</taxon>
        <taxon>Trematoda</taxon>
        <taxon>Digenea</taxon>
        <taxon>Strigeidida</taxon>
        <taxon>Schistosomatoidea</taxon>
        <taxon>Schistosomatidae</taxon>
        <taxon>Schistosoma</taxon>
    </lineage>
</organism>
<evidence type="ECO:0000313" key="2">
    <source>
        <dbReference type="Proteomes" id="UP000311919"/>
    </source>
</evidence>
<accession>A0A4Z2DI06</accession>
<gene>
    <name evidence="1" type="ORF">EWB00_000812</name>
</gene>
<evidence type="ECO:0000313" key="1">
    <source>
        <dbReference type="EMBL" id="TNN16062.1"/>
    </source>
</evidence>
<name>A0A4Z2DI06_SCHJA</name>
<keyword evidence="2" id="KW-1185">Reference proteome</keyword>
<feature type="non-terminal residue" evidence="1">
    <location>
        <position position="1"/>
    </location>
</feature>
<comment type="caution">
    <text evidence="1">The sequence shown here is derived from an EMBL/GenBank/DDBJ whole genome shotgun (WGS) entry which is preliminary data.</text>
</comment>
<feature type="non-terminal residue" evidence="1">
    <location>
        <position position="79"/>
    </location>
</feature>
<dbReference type="Proteomes" id="UP000311919">
    <property type="component" value="Unassembled WGS sequence"/>
</dbReference>